<dbReference type="KEGG" id="rha:RHA1_ro08735"/>
<name>Q0RY57_RHOJR</name>
<reference evidence="2" key="1">
    <citation type="journal article" date="2006" name="Proc. Natl. Acad. Sci. U.S.A.">
        <title>The complete genome of Rhodococcus sp. RHA1 provides insights into a catabolic powerhouse.</title>
        <authorList>
            <person name="McLeod M.P."/>
            <person name="Warren R.L."/>
            <person name="Hsiao W.W.L."/>
            <person name="Araki N."/>
            <person name="Myhre M."/>
            <person name="Fernandes C."/>
            <person name="Miyazawa D."/>
            <person name="Wong W."/>
            <person name="Lillquist A.L."/>
            <person name="Wang D."/>
            <person name="Dosanjh M."/>
            <person name="Hara H."/>
            <person name="Petrescu A."/>
            <person name="Morin R.D."/>
            <person name="Yang G."/>
            <person name="Stott J.M."/>
            <person name="Schein J.E."/>
            <person name="Shin H."/>
            <person name="Smailus D."/>
            <person name="Siddiqui A.S."/>
            <person name="Marra M.A."/>
            <person name="Jones S.J.M."/>
            <person name="Holt R."/>
            <person name="Brinkman F.S.L."/>
            <person name="Miyauchi K."/>
            <person name="Fukuda M."/>
            <person name="Davies J.E."/>
            <person name="Mohn W.W."/>
            <person name="Eltis L.D."/>
        </authorList>
    </citation>
    <scope>NUCLEOTIDE SEQUENCE [LARGE SCALE GENOMIC DNA]</scope>
    <source>
        <strain evidence="2">RHA1</strain>
    </source>
</reference>
<proteinExistence type="predicted"/>
<evidence type="ECO:0000313" key="2">
    <source>
        <dbReference type="Proteomes" id="UP000008710"/>
    </source>
</evidence>
<dbReference type="HOGENOM" id="CLU_1487951_0_0_11"/>
<protein>
    <submittedName>
        <fullName evidence="1">Uncharacterized protein</fullName>
    </submittedName>
</protein>
<organism evidence="1 2">
    <name type="scientific">Rhodococcus jostii (strain RHA1)</name>
    <dbReference type="NCBI Taxonomy" id="101510"/>
    <lineage>
        <taxon>Bacteria</taxon>
        <taxon>Bacillati</taxon>
        <taxon>Actinomycetota</taxon>
        <taxon>Actinomycetes</taxon>
        <taxon>Mycobacteriales</taxon>
        <taxon>Nocardiaceae</taxon>
        <taxon>Rhodococcus</taxon>
    </lineage>
</organism>
<sequence>MRQYAMTGWSAVMRRGPSRPARDLVNLPRERRLRRALCLVSRGRRAAPALGYFGLGTSRRAFGSRWGWGTGGVLRRRTPSAPAGCGPSRSGRASRWARSSLSSATSIRAVSASGLVSCSAGWYAGRRQVVAATHSIGTTPPSIRRWLPTGVLFDGSSNRTGRYGVTWRGRPPASWVLRASH</sequence>
<dbReference type="EMBL" id="CP000432">
    <property type="protein sequence ID" value="ABG99779.1"/>
    <property type="molecule type" value="Genomic_DNA"/>
</dbReference>
<geneLocation type="plasmid" evidence="1 2">
    <name>pRHL1</name>
</geneLocation>
<keyword evidence="1" id="KW-0614">Plasmid</keyword>
<dbReference type="Proteomes" id="UP000008710">
    <property type="component" value="Plasmid pRHL1"/>
</dbReference>
<evidence type="ECO:0000313" key="1">
    <source>
        <dbReference type="EMBL" id="ABG99779.1"/>
    </source>
</evidence>
<gene>
    <name evidence="1" type="ordered locus">RHA1_ro08735</name>
</gene>
<dbReference type="AlphaFoldDB" id="Q0RY57"/>
<accession>Q0RY57</accession>